<dbReference type="PANTHER" id="PTHR24366">
    <property type="entry name" value="IG(IMMUNOGLOBULIN) AND LRR(LEUCINE RICH REPEAT) DOMAINS"/>
    <property type="match status" value="1"/>
</dbReference>
<dbReference type="PANTHER" id="PTHR24366:SF96">
    <property type="entry name" value="LEUCINE RICH REPEAT CONTAINING 53"/>
    <property type="match status" value="1"/>
</dbReference>
<name>A0A183BFT4_9TREM</name>
<dbReference type="PROSITE" id="PS51450">
    <property type="entry name" value="LRR"/>
    <property type="match status" value="1"/>
</dbReference>
<reference evidence="4 5" key="2">
    <citation type="submission" date="2018-11" db="EMBL/GenBank/DDBJ databases">
        <authorList>
            <consortium name="Pathogen Informatics"/>
        </authorList>
    </citation>
    <scope>NUCLEOTIDE SEQUENCE [LARGE SCALE GENOMIC DNA]</scope>
    <source>
        <strain evidence="4 5">Egypt</strain>
    </source>
</reference>
<dbReference type="SUPFAM" id="SSF52058">
    <property type="entry name" value="L domain-like"/>
    <property type="match status" value="1"/>
</dbReference>
<dbReference type="SMART" id="SM00369">
    <property type="entry name" value="LRR_TYP"/>
    <property type="match status" value="3"/>
</dbReference>
<dbReference type="GO" id="GO:0009966">
    <property type="term" value="P:regulation of signal transduction"/>
    <property type="evidence" value="ECO:0007669"/>
    <property type="project" value="UniProtKB-ARBA"/>
</dbReference>
<evidence type="ECO:0000313" key="4">
    <source>
        <dbReference type="EMBL" id="VDP95509.1"/>
    </source>
</evidence>
<dbReference type="Gene3D" id="3.40.50.300">
    <property type="entry name" value="P-loop containing nucleotide triphosphate hydrolases"/>
    <property type="match status" value="1"/>
</dbReference>
<dbReference type="EMBL" id="UZAN01074267">
    <property type="protein sequence ID" value="VDP95509.1"/>
    <property type="molecule type" value="Genomic_DNA"/>
</dbReference>
<dbReference type="InterPro" id="IPR001611">
    <property type="entry name" value="Leu-rich_rpt"/>
</dbReference>
<dbReference type="InterPro" id="IPR003591">
    <property type="entry name" value="Leu-rich_rpt_typical-subtyp"/>
</dbReference>
<sequence>MDRYPSNRERNRAKSAASDQMFWYMVKPHDARHFKPCRELNSTELTEFHTILEAVDTRDIRLTVVYKCLSDYEQQISLKMLQINVRSVELLQLGAPYVTYLNLSRLRLSTIPTSWLTGLTWRLRTLILERNSLDLHVFDAIDEAICIGKRATSSSARAQRTNNPKSWFNTLCELRVDWNQMDGALPSSTLTKMTDLTRLSFAHNALNTLRGVDLVPTLHVLNLDYNRIANLPSELFNLKRLEYLYLRRNQLIQPILGVGFRRLAHLRVIDLSYNGLSTLPAALFTLPQLDCLKADHNTLITLPIIQNVSHRGTRKILSVDLAYNRLTAVSTGLVRLAEQLDVSHNRIRHVTPALLKWISNTMEIKGLKASQVIQLDLTGNPLRWPPLSVVSDSMDTLMEFYYDSKTEVQTYHGLRAMLVGAPQSGKSSLILSMLDGQCRFADEREERTYAIDTFVVPFDAASLTDQPKDAANLTENTEPLNTAPISRQTSLTIWDCAVSVCYQPLVYFTSYRPAILAIMVDMNAYMGTNLHTRPDEISPNFHNVIGQWLEMALVRSNHVTAILIGTKVDLIANPIRQEQIVRRMLQDTKAYLADRSFWFRDELRRIEALPSISPSTAHHYEQLNRIQRTSRIFVYSSVIPSSSATDPDTSSAMWQDICAGLIKATLQSPDTLPYLLAPIPSAWADVETYLEGWTSVSRATRTKSQTNEIDPLFYEKQTFFTRLQTKFSIDMTNIMVLIRYLCDTGQVLAPYMNLSKEESEWWSKMSLTGARPEPISLICIRPSLVFDCLKYFLNPKVFRLLEGTRVDDCDVPNPPGFSRRLLRYFNAATADSAARRLRQCLDLVQRSGVVASDLWIALAEYNHLNCTGSNGQTSRDFVEFVWRWLDLAYPVMDPSDGTERGEPGGDQDTDDTEMAFEPVSNAS</sequence>
<protein>
    <submittedName>
        <fullName evidence="6">Roc domain-containing protein</fullName>
    </submittedName>
</protein>
<dbReference type="OrthoDB" id="676979at2759"/>
<dbReference type="InterPro" id="IPR032675">
    <property type="entry name" value="LRR_dom_sf"/>
</dbReference>
<feature type="region of interest" description="Disordered" evidence="3">
    <location>
        <begin position="893"/>
        <end position="923"/>
    </location>
</feature>
<evidence type="ECO:0000256" key="2">
    <source>
        <dbReference type="ARBA" id="ARBA00022737"/>
    </source>
</evidence>
<evidence type="ECO:0000313" key="6">
    <source>
        <dbReference type="WBParaSite" id="ECPE_0001811801-mRNA-1"/>
    </source>
</evidence>
<dbReference type="Gene3D" id="3.80.10.10">
    <property type="entry name" value="Ribonuclease Inhibitor"/>
    <property type="match status" value="2"/>
</dbReference>
<evidence type="ECO:0000313" key="5">
    <source>
        <dbReference type="Proteomes" id="UP000272942"/>
    </source>
</evidence>
<evidence type="ECO:0000256" key="3">
    <source>
        <dbReference type="SAM" id="MobiDB-lite"/>
    </source>
</evidence>
<reference evidence="6" key="1">
    <citation type="submission" date="2016-06" db="UniProtKB">
        <authorList>
            <consortium name="WormBaseParasite"/>
        </authorList>
    </citation>
    <scope>IDENTIFICATION</scope>
</reference>
<dbReference type="SUPFAM" id="SSF52540">
    <property type="entry name" value="P-loop containing nucleoside triphosphate hydrolases"/>
    <property type="match status" value="1"/>
</dbReference>
<keyword evidence="5" id="KW-1185">Reference proteome</keyword>
<dbReference type="Proteomes" id="UP000272942">
    <property type="component" value="Unassembled WGS sequence"/>
</dbReference>
<evidence type="ECO:0000256" key="1">
    <source>
        <dbReference type="ARBA" id="ARBA00022614"/>
    </source>
</evidence>
<accession>A0A183BFT4</accession>
<dbReference type="AlphaFoldDB" id="A0A183BFT4"/>
<dbReference type="InterPro" id="IPR027417">
    <property type="entry name" value="P-loop_NTPase"/>
</dbReference>
<feature type="compositionally biased region" description="Acidic residues" evidence="3">
    <location>
        <begin position="905"/>
        <end position="914"/>
    </location>
</feature>
<organism evidence="6">
    <name type="scientific">Echinostoma caproni</name>
    <dbReference type="NCBI Taxonomy" id="27848"/>
    <lineage>
        <taxon>Eukaryota</taxon>
        <taxon>Metazoa</taxon>
        <taxon>Spiralia</taxon>
        <taxon>Lophotrochozoa</taxon>
        <taxon>Platyhelminthes</taxon>
        <taxon>Trematoda</taxon>
        <taxon>Digenea</taxon>
        <taxon>Plagiorchiida</taxon>
        <taxon>Echinostomata</taxon>
        <taxon>Echinostomatoidea</taxon>
        <taxon>Echinostomatidae</taxon>
        <taxon>Echinostoma</taxon>
    </lineage>
</organism>
<gene>
    <name evidence="4" type="ORF">ECPE_LOCUS18069</name>
</gene>
<dbReference type="WBParaSite" id="ECPE_0001811801-mRNA-1">
    <property type="protein sequence ID" value="ECPE_0001811801-mRNA-1"/>
    <property type="gene ID" value="ECPE_0001811801"/>
</dbReference>
<keyword evidence="1" id="KW-0433">Leucine-rich repeat</keyword>
<proteinExistence type="predicted"/>
<keyword evidence="2" id="KW-0677">Repeat</keyword>
<dbReference type="Pfam" id="PF00560">
    <property type="entry name" value="LRR_1"/>
    <property type="match status" value="1"/>
</dbReference>